<dbReference type="GO" id="GO:0006542">
    <property type="term" value="P:glutamine biosynthetic process"/>
    <property type="evidence" value="ECO:0007669"/>
    <property type="project" value="InterPro"/>
</dbReference>
<evidence type="ECO:0000256" key="5">
    <source>
        <dbReference type="RuleBase" id="RU000384"/>
    </source>
</evidence>
<dbReference type="PANTHER" id="PTHR43407:SF1">
    <property type="entry name" value="LENGSIN"/>
    <property type="match status" value="1"/>
</dbReference>
<dbReference type="SUPFAM" id="SSF55931">
    <property type="entry name" value="Glutamine synthetase/guanido kinase"/>
    <property type="match status" value="1"/>
</dbReference>
<evidence type="ECO:0000259" key="6">
    <source>
        <dbReference type="PROSITE" id="PS51986"/>
    </source>
</evidence>
<dbReference type="InterPro" id="IPR014746">
    <property type="entry name" value="Gln_synth/guanido_kin_cat_dom"/>
</dbReference>
<evidence type="ECO:0000256" key="1">
    <source>
        <dbReference type="ARBA" id="ARBA00009897"/>
    </source>
</evidence>
<gene>
    <name evidence="8" type="ORF">HF519_16430</name>
</gene>
<feature type="domain" description="GS catalytic" evidence="7">
    <location>
        <begin position="138"/>
        <end position="495"/>
    </location>
</feature>
<dbReference type="InterPro" id="IPR008147">
    <property type="entry name" value="Gln_synt_N"/>
</dbReference>
<protein>
    <recommendedName>
        <fullName evidence="2">glutamine synthetase</fullName>
        <ecNumber evidence="2">6.3.1.2</ecNumber>
    </recommendedName>
    <alternativeName>
        <fullName evidence="3">Glutamine synthetase I beta</fullName>
    </alternativeName>
</protein>
<dbReference type="PROSITE" id="PS51987">
    <property type="entry name" value="GS_CATALYTIC"/>
    <property type="match status" value="1"/>
</dbReference>
<dbReference type="EC" id="6.3.1.2" evidence="2"/>
<dbReference type="Proteomes" id="UP000586918">
    <property type="component" value="Unassembled WGS sequence"/>
</dbReference>
<dbReference type="GO" id="GO:0004356">
    <property type="term" value="F:glutamine synthetase activity"/>
    <property type="evidence" value="ECO:0007669"/>
    <property type="project" value="UniProtKB-EC"/>
</dbReference>
<comment type="similarity">
    <text evidence="1 4 5">Belongs to the glutamine synthetase family.</text>
</comment>
<feature type="domain" description="GS beta-grasp" evidence="6">
    <location>
        <begin position="30"/>
        <end position="131"/>
    </location>
</feature>
<evidence type="ECO:0000259" key="7">
    <source>
        <dbReference type="PROSITE" id="PS51987"/>
    </source>
</evidence>
<dbReference type="GO" id="GO:0016020">
    <property type="term" value="C:membrane"/>
    <property type="evidence" value="ECO:0007669"/>
    <property type="project" value="TreeGrafter"/>
</dbReference>
<sequence length="495" mass="54491">MGKGFAHQHGLWTAEQQDAAERMSARIAESGLDVIRMSWPDQHGLLRGKTYTAEAFVSALRDGAEITMAPFFFDTANAIVFNPFSVGGGFDRPELSGSPNVVMLPDPTTFRVLPWAPETGWVLCDLYMRDGSPFPFAPRQILRTALDQVRNAGYDLVTGIEMEWYITRILDDSLTSGDLGGPGNPGTPPQVAPLARGYSYLQESHLDEIDHVLRPLRKHLSALGLPLRTMEDEWAPSQVETTFDVLDGLAAADAATLFRSAVKQSCRRSGYLATFMCTPGVPGFYASGWHLHSSLTDRSTGRNAMVPAQGEPLSEIGRHYVGGTLEHAIAASAFTTPTVNGYRRRRPYSLAPDRVTWGYDNRAAMVRVISAPGDESSHIENRVGEPAANPYLYIAAQALSGLDGVANKIDPGPISDDPYATDVPQLPTSLTDALDALDGDEFFRRAYGDRFIDYIVTMKRSETTRYAAHLADRADAEEYAANVTDWEHREYFELF</sequence>
<comment type="caution">
    <text evidence="8">The sequence shown here is derived from an EMBL/GenBank/DDBJ whole genome shotgun (WGS) entry which is preliminary data.</text>
</comment>
<evidence type="ECO:0000256" key="3">
    <source>
        <dbReference type="ARBA" id="ARBA00033230"/>
    </source>
</evidence>
<dbReference type="Pfam" id="PF00120">
    <property type="entry name" value="Gln-synt_C"/>
    <property type="match status" value="1"/>
</dbReference>
<dbReference type="AlphaFoldDB" id="A0A848DKZ1"/>
<name>A0A848DKZ1_9PSEU</name>
<organism evidence="8 9">
    <name type="scientific">Pseudonocardia bannensis</name>
    <dbReference type="NCBI Taxonomy" id="630973"/>
    <lineage>
        <taxon>Bacteria</taxon>
        <taxon>Bacillati</taxon>
        <taxon>Actinomycetota</taxon>
        <taxon>Actinomycetes</taxon>
        <taxon>Pseudonocardiales</taxon>
        <taxon>Pseudonocardiaceae</taxon>
        <taxon>Pseudonocardia</taxon>
    </lineage>
</organism>
<dbReference type="EMBL" id="JAAXKZ010000058">
    <property type="protein sequence ID" value="NMH93131.1"/>
    <property type="molecule type" value="Genomic_DNA"/>
</dbReference>
<reference evidence="8 9" key="1">
    <citation type="submission" date="2020-04" db="EMBL/GenBank/DDBJ databases">
        <authorList>
            <person name="Klaysubun C."/>
            <person name="Duangmal K."/>
            <person name="Lipun K."/>
        </authorList>
    </citation>
    <scope>NUCLEOTIDE SEQUENCE [LARGE SCALE GENOMIC DNA]</scope>
    <source>
        <strain evidence="8 9">DSM 45300</strain>
    </source>
</reference>
<proteinExistence type="inferred from homology"/>
<evidence type="ECO:0000256" key="4">
    <source>
        <dbReference type="PROSITE-ProRule" id="PRU01330"/>
    </source>
</evidence>
<dbReference type="PANTHER" id="PTHR43407">
    <property type="entry name" value="GLUTAMINE SYNTHETASE"/>
    <property type="match status" value="1"/>
</dbReference>
<accession>A0A848DKZ1</accession>
<evidence type="ECO:0000256" key="2">
    <source>
        <dbReference type="ARBA" id="ARBA00012937"/>
    </source>
</evidence>
<dbReference type="SUPFAM" id="SSF54368">
    <property type="entry name" value="Glutamine synthetase, N-terminal domain"/>
    <property type="match status" value="1"/>
</dbReference>
<dbReference type="Gene3D" id="3.30.590.10">
    <property type="entry name" value="Glutamine synthetase/guanido kinase, catalytic domain"/>
    <property type="match status" value="1"/>
</dbReference>
<keyword evidence="9" id="KW-1185">Reference proteome</keyword>
<dbReference type="GO" id="GO:0005737">
    <property type="term" value="C:cytoplasm"/>
    <property type="evidence" value="ECO:0007669"/>
    <property type="project" value="TreeGrafter"/>
</dbReference>
<dbReference type="InterPro" id="IPR036651">
    <property type="entry name" value="Gln_synt_N_sf"/>
</dbReference>
<evidence type="ECO:0000313" key="8">
    <source>
        <dbReference type="EMBL" id="NMH93131.1"/>
    </source>
</evidence>
<dbReference type="PROSITE" id="PS51986">
    <property type="entry name" value="GS_BETA_GRASP"/>
    <property type="match status" value="1"/>
</dbReference>
<evidence type="ECO:0000313" key="9">
    <source>
        <dbReference type="Proteomes" id="UP000586918"/>
    </source>
</evidence>
<dbReference type="InterPro" id="IPR008146">
    <property type="entry name" value="Gln_synth_cat_dom"/>
</dbReference>
<dbReference type="SMART" id="SM01230">
    <property type="entry name" value="Gln-synt_C"/>
    <property type="match status" value="1"/>
</dbReference>
<dbReference type="Gene3D" id="3.10.20.70">
    <property type="entry name" value="Glutamine synthetase, N-terminal domain"/>
    <property type="match status" value="1"/>
</dbReference>